<dbReference type="AlphaFoldDB" id="W7HPU3"/>
<keyword evidence="2" id="KW-1185">Reference proteome</keyword>
<evidence type="ECO:0000313" key="1">
    <source>
        <dbReference type="EMBL" id="EWC46151.1"/>
    </source>
</evidence>
<accession>W7HPU3</accession>
<gene>
    <name evidence="1" type="ORF">DRE_04529</name>
</gene>
<evidence type="ECO:0000313" key="2">
    <source>
        <dbReference type="Proteomes" id="UP000024837"/>
    </source>
</evidence>
<proteinExistence type="predicted"/>
<name>W7HPU3_9PEZI</name>
<organism evidence="1 2">
    <name type="scientific">Drechslerella stenobrocha 248</name>
    <dbReference type="NCBI Taxonomy" id="1043628"/>
    <lineage>
        <taxon>Eukaryota</taxon>
        <taxon>Fungi</taxon>
        <taxon>Dikarya</taxon>
        <taxon>Ascomycota</taxon>
        <taxon>Pezizomycotina</taxon>
        <taxon>Orbiliomycetes</taxon>
        <taxon>Orbiliales</taxon>
        <taxon>Orbiliaceae</taxon>
        <taxon>Drechslerella</taxon>
    </lineage>
</organism>
<protein>
    <submittedName>
        <fullName evidence="1">Uncharacterized protein</fullName>
    </submittedName>
</protein>
<dbReference type="EMBL" id="KI966420">
    <property type="protein sequence ID" value="EWC46151.1"/>
    <property type="molecule type" value="Genomic_DNA"/>
</dbReference>
<dbReference type="Proteomes" id="UP000024837">
    <property type="component" value="Unassembled WGS sequence"/>
</dbReference>
<reference evidence="1 2" key="1">
    <citation type="submission" date="2013-05" db="EMBL/GenBank/DDBJ databases">
        <title>Drechslerella stenobrocha genome reveals carnivorous origination and mechanical trapping mechanism of predatory fungi.</title>
        <authorList>
            <person name="Liu X."/>
            <person name="Zhang W."/>
            <person name="Liu K."/>
        </authorList>
    </citation>
    <scope>NUCLEOTIDE SEQUENCE [LARGE SCALE GENOMIC DNA]</scope>
    <source>
        <strain evidence="1 2">248</strain>
    </source>
</reference>
<dbReference type="HOGENOM" id="CLU_804166_0_0_1"/>
<sequence>MVSNYSQPPAVDIQTEYQQPFDIGNYTANLSPSEHDGQHGDTLVPTLTEHTQGPIISNDPQTPILDEHSPTHTPGSCHHIASIGRDPHTHHPEENIVPSTNNCHEDPFMDSLYARMQDDHVLASPNGYHHIPVMRMESRNAIPNEHGIPSPDYHPHANASLIAGDPRGYARGDTLMPNEHVRASANGDPSRLMNGSPQGFVNSAYLIGEGPRRPVPAARRVQVLPLYCIASRVEITLAVRGIGLHSIKGWQGYDARQRRMEHLRHVLTVEEGDYYMHDLLAGVWHDYGAGMAFPSGEGFAYFYQYGQKITESPIHESDWASTLDSLFRHGNTGVVWVEMVRQLTL</sequence>